<dbReference type="OrthoDB" id="3625315at2"/>
<dbReference type="EMBL" id="FOJN01000016">
    <property type="protein sequence ID" value="SFA60808.1"/>
    <property type="molecule type" value="Genomic_DNA"/>
</dbReference>
<dbReference type="GeneID" id="85487295"/>
<sequence>MTAFPDVLALLCAQLPPAIGDVRCVTDLPEHVVAPIVQLAEIPGGGALHKPFNGPPLTEQYDVDVVVFGDSTVPDAVGRTRDLAQQVRDVINAWSSPGVTVDERRRPTRLPDFNSSLLRFGSTVRFTAARVP</sequence>
<organism evidence="1 2">
    <name type="scientific">Rhodococcoides kroppenstedtii</name>
    <dbReference type="NCBI Taxonomy" id="293050"/>
    <lineage>
        <taxon>Bacteria</taxon>
        <taxon>Bacillati</taxon>
        <taxon>Actinomycetota</taxon>
        <taxon>Actinomycetes</taxon>
        <taxon>Mycobacteriales</taxon>
        <taxon>Nocardiaceae</taxon>
        <taxon>Rhodococcoides</taxon>
    </lineage>
</organism>
<evidence type="ECO:0000313" key="2">
    <source>
        <dbReference type="Proteomes" id="UP000182054"/>
    </source>
</evidence>
<reference evidence="1 2" key="1">
    <citation type="submission" date="2016-10" db="EMBL/GenBank/DDBJ databases">
        <authorList>
            <person name="de Groot N.N."/>
        </authorList>
    </citation>
    <scope>NUCLEOTIDE SEQUENCE [LARGE SCALE GENOMIC DNA]</scope>
    <source>
        <strain evidence="1 2">DSM 44908</strain>
    </source>
</reference>
<accession>A0A1I0U9R3</accession>
<name>A0A1I0U9R3_9NOCA</name>
<dbReference type="AlphaFoldDB" id="A0A1I0U9R3"/>
<protein>
    <submittedName>
        <fullName evidence="1">Uncharacterized protein</fullName>
    </submittedName>
</protein>
<gene>
    <name evidence="1" type="ORF">SAMN05444374_11629</name>
</gene>
<dbReference type="RefSeq" id="WP_068361728.1">
    <property type="nucleotide sequence ID" value="NZ_FOJN01000016.1"/>
</dbReference>
<evidence type="ECO:0000313" key="1">
    <source>
        <dbReference type="EMBL" id="SFA60808.1"/>
    </source>
</evidence>
<proteinExistence type="predicted"/>
<dbReference type="Proteomes" id="UP000182054">
    <property type="component" value="Unassembled WGS sequence"/>
</dbReference>